<sequence>MKKLLLSAVVLSVLGGAATNVMALEVGRNSPYDYRIKSVVYNPVNVVKIDAIAGVATHIVVAPDETYITHAFGDSESWTFAHKMNHFL</sequence>
<dbReference type="AlphaFoldDB" id="A0A6M4NZG6"/>
<keyword evidence="2" id="KW-0614">Plasmid</keyword>
<geneLocation type="plasmid" evidence="2">
    <name>pESBL162</name>
</geneLocation>
<keyword evidence="1" id="KW-0732">Signal</keyword>
<name>A0A6M4NZG6_ECOLX</name>
<protein>
    <submittedName>
        <fullName evidence="2">Type IV secretion system protein virB9</fullName>
    </submittedName>
</protein>
<feature type="chain" id="PRO_5027058360" evidence="1">
    <location>
        <begin position="24"/>
        <end position="88"/>
    </location>
</feature>
<reference evidence="2" key="1">
    <citation type="journal article" date="2020" name="Vet. Microbiol.">
        <title>Characterisation of plasmids harbouring extended-spectrum cephalosporin resistance genes in Escherichia coli from French rivers.</title>
        <authorList>
            <person name="Baron S."/>
            <person name="Le Devendec L."/>
            <person name="Lucas P."/>
            <person name="Larvor E."/>
            <person name="Jove T."/>
            <person name="Kempf I."/>
        </authorList>
    </citation>
    <scope>NUCLEOTIDE SEQUENCE</scope>
    <source>
        <strain evidence="2">DH5alpha</strain>
        <plasmid evidence="2">pESBL162</plasmid>
    </source>
</reference>
<evidence type="ECO:0000313" key="2">
    <source>
        <dbReference type="EMBL" id="QJS03042.1"/>
    </source>
</evidence>
<dbReference type="Pfam" id="PF03524">
    <property type="entry name" value="CagX"/>
    <property type="match status" value="1"/>
</dbReference>
<dbReference type="EMBL" id="MT230131">
    <property type="protein sequence ID" value="QJS03042.1"/>
    <property type="molecule type" value="Genomic_DNA"/>
</dbReference>
<proteinExistence type="predicted"/>
<gene>
    <name evidence="2" type="primary">virB9_1</name>
    <name evidence="2" type="ORF">G6852_00039</name>
</gene>
<dbReference type="InterPro" id="IPR010258">
    <property type="entry name" value="Conjugal_tfr_TrbG/VirB9/CagX"/>
</dbReference>
<accession>A0A6M4NZG6</accession>
<organism evidence="2">
    <name type="scientific">Escherichia coli</name>
    <dbReference type="NCBI Taxonomy" id="562"/>
    <lineage>
        <taxon>Bacteria</taxon>
        <taxon>Pseudomonadati</taxon>
        <taxon>Pseudomonadota</taxon>
        <taxon>Gammaproteobacteria</taxon>
        <taxon>Enterobacterales</taxon>
        <taxon>Enterobacteriaceae</taxon>
        <taxon>Escherichia</taxon>
    </lineage>
</organism>
<evidence type="ECO:0000256" key="1">
    <source>
        <dbReference type="SAM" id="SignalP"/>
    </source>
</evidence>
<feature type="signal peptide" evidence="1">
    <location>
        <begin position="1"/>
        <end position="23"/>
    </location>
</feature>